<evidence type="ECO:0000313" key="2">
    <source>
        <dbReference type="Proteomes" id="UP001597083"/>
    </source>
</evidence>
<keyword evidence="2" id="KW-1185">Reference proteome</keyword>
<protein>
    <submittedName>
        <fullName evidence="1">Uncharacterized protein</fullName>
    </submittedName>
</protein>
<feature type="non-terminal residue" evidence="1">
    <location>
        <position position="222"/>
    </location>
</feature>
<accession>A0ABW3CLF6</accession>
<organism evidence="1 2">
    <name type="scientific">Actinomadura adrarensis</name>
    <dbReference type="NCBI Taxonomy" id="1819600"/>
    <lineage>
        <taxon>Bacteria</taxon>
        <taxon>Bacillati</taxon>
        <taxon>Actinomycetota</taxon>
        <taxon>Actinomycetes</taxon>
        <taxon>Streptosporangiales</taxon>
        <taxon>Thermomonosporaceae</taxon>
        <taxon>Actinomadura</taxon>
    </lineage>
</organism>
<sequence length="222" mass="25451">MRVTDQETFLIAARNVHGDLYNYEKAVYVKAKEPVCIIDPVYGEFWQTPSHHIRGQGNPYRSGVGKLTTQTFIERAEKVHNNLYDYSKVVYKNNSTKVCIIDPVYGEFWQTPSSHLKGAGSPQRAIENGKKLKSKTTETFIAEAIERFGNTFDYSNVEYVNSKTPVCIIDPVYGEFWQTPYDHLKSKHGNMERGRIGTSVNKTFTNEVFIERSRAVHGHLYD</sequence>
<reference evidence="2" key="1">
    <citation type="journal article" date="2019" name="Int. J. Syst. Evol. Microbiol.">
        <title>The Global Catalogue of Microorganisms (GCM) 10K type strain sequencing project: providing services to taxonomists for standard genome sequencing and annotation.</title>
        <authorList>
            <consortium name="The Broad Institute Genomics Platform"/>
            <consortium name="The Broad Institute Genome Sequencing Center for Infectious Disease"/>
            <person name="Wu L."/>
            <person name="Ma J."/>
        </authorList>
    </citation>
    <scope>NUCLEOTIDE SEQUENCE [LARGE SCALE GENOMIC DNA]</scope>
    <source>
        <strain evidence="2">JCM 31696</strain>
    </source>
</reference>
<gene>
    <name evidence="1" type="ORF">ACFQ07_19260</name>
</gene>
<dbReference type="EMBL" id="JBHTIR010002900">
    <property type="protein sequence ID" value="MFD0854386.1"/>
    <property type="molecule type" value="Genomic_DNA"/>
</dbReference>
<dbReference type="Proteomes" id="UP001597083">
    <property type="component" value="Unassembled WGS sequence"/>
</dbReference>
<evidence type="ECO:0000313" key="1">
    <source>
        <dbReference type="EMBL" id="MFD0854386.1"/>
    </source>
</evidence>
<name>A0ABW3CLF6_9ACTN</name>
<comment type="caution">
    <text evidence="1">The sequence shown here is derived from an EMBL/GenBank/DDBJ whole genome shotgun (WGS) entry which is preliminary data.</text>
</comment>
<proteinExistence type="predicted"/>